<name>A0ABZ1BXD9_9FIRM</name>
<keyword evidence="2 5" id="KW-0812">Transmembrane</keyword>
<dbReference type="Proteomes" id="UP001332192">
    <property type="component" value="Chromosome"/>
</dbReference>
<evidence type="ECO:0000256" key="4">
    <source>
        <dbReference type="ARBA" id="ARBA00023136"/>
    </source>
</evidence>
<feature type="transmembrane region" description="Helical" evidence="5">
    <location>
        <begin position="261"/>
        <end position="282"/>
    </location>
</feature>
<gene>
    <name evidence="7" type="ORF">U7230_14150</name>
</gene>
<evidence type="ECO:0000256" key="1">
    <source>
        <dbReference type="ARBA" id="ARBA00004141"/>
    </source>
</evidence>
<keyword evidence="4 5" id="KW-0472">Membrane</keyword>
<feature type="transmembrane region" description="Helical" evidence="5">
    <location>
        <begin position="52"/>
        <end position="81"/>
    </location>
</feature>
<dbReference type="Pfam" id="PF00528">
    <property type="entry name" value="BPD_transp_1"/>
    <property type="match status" value="1"/>
</dbReference>
<comment type="subcellular location">
    <subcellularLocation>
        <location evidence="5">Cell membrane</location>
        <topology evidence="5">Multi-pass membrane protein</topology>
    </subcellularLocation>
    <subcellularLocation>
        <location evidence="1">Membrane</location>
        <topology evidence="1">Multi-pass membrane protein</topology>
    </subcellularLocation>
</comment>
<keyword evidence="8" id="KW-1185">Reference proteome</keyword>
<proteinExistence type="inferred from homology"/>
<dbReference type="Gene3D" id="1.10.3720.10">
    <property type="entry name" value="MetI-like"/>
    <property type="match status" value="1"/>
</dbReference>
<accession>A0ABZ1BXD9</accession>
<dbReference type="RefSeq" id="WP_324716478.1">
    <property type="nucleotide sequence ID" value="NZ_CP141615.1"/>
</dbReference>
<dbReference type="EMBL" id="CP141615">
    <property type="protein sequence ID" value="WRP17206.1"/>
    <property type="molecule type" value="Genomic_DNA"/>
</dbReference>
<evidence type="ECO:0000259" key="6">
    <source>
        <dbReference type="PROSITE" id="PS50928"/>
    </source>
</evidence>
<evidence type="ECO:0000313" key="8">
    <source>
        <dbReference type="Proteomes" id="UP001332192"/>
    </source>
</evidence>
<dbReference type="PROSITE" id="PS50928">
    <property type="entry name" value="ABC_TM1"/>
    <property type="match status" value="1"/>
</dbReference>
<evidence type="ECO:0000313" key="7">
    <source>
        <dbReference type="EMBL" id="WRP17206.1"/>
    </source>
</evidence>
<keyword evidence="5" id="KW-0813">Transport</keyword>
<keyword evidence="3 5" id="KW-1133">Transmembrane helix</keyword>
<evidence type="ECO:0000256" key="5">
    <source>
        <dbReference type="RuleBase" id="RU363032"/>
    </source>
</evidence>
<evidence type="ECO:0000256" key="3">
    <source>
        <dbReference type="ARBA" id="ARBA00022989"/>
    </source>
</evidence>
<reference evidence="7 8" key="1">
    <citation type="journal article" date="2024" name="Front. Microbiol.">
        <title>Novel thermophilic genera Geochorda gen. nov. and Carboxydochorda gen. nov. from the deep terrestrial subsurface reveal the ecophysiological diversity in the class Limnochordia.</title>
        <authorList>
            <person name="Karnachuk O.V."/>
            <person name="Lukina A.P."/>
            <person name="Avakyan M.R."/>
            <person name="Kadnikov V.V."/>
            <person name="Begmatov S."/>
            <person name="Beletsky A.V."/>
            <person name="Vlasova K.G."/>
            <person name="Novikov A.A."/>
            <person name="Shcherbakova V.A."/>
            <person name="Mardanov A.V."/>
            <person name="Ravin N.V."/>
        </authorList>
    </citation>
    <scope>NUCLEOTIDE SEQUENCE [LARGE SCALE GENOMIC DNA]</scope>
    <source>
        <strain evidence="7 8">L945</strain>
    </source>
</reference>
<dbReference type="PANTHER" id="PTHR43470">
    <property type="entry name" value="PHOSPHATE TRANSPORT SYSTEM PERMEASE PROTEIN PSTA-RELATED"/>
    <property type="match status" value="1"/>
</dbReference>
<feature type="transmembrane region" description="Helical" evidence="5">
    <location>
        <begin position="142"/>
        <end position="165"/>
    </location>
</feature>
<dbReference type="SUPFAM" id="SSF161098">
    <property type="entry name" value="MetI-like"/>
    <property type="match status" value="1"/>
</dbReference>
<comment type="similarity">
    <text evidence="5">Belongs to the binding-protein-dependent transport system permease family.</text>
</comment>
<sequence length="298" mass="31393">MRLLRWLSAAASALVVASFVALVVAVLALGVPRFSRDFFTLPPEEGLASGGILPAIVGTLALVAMVGLITVPVGVLGGIYLAAFSDERSLTGRAMRWSVSRLAGLPAIVYGLFGLGFFVLGVGQQLDRWFSGSNLVYGQPAVVWAGLTMAAYTLPVVVSSTERALGEVPPNHRRAGRALGLGPWDAVRFGVLPLVGRGVLTGALVAVSRAVGEVAPIMFTGVAYFAPSLPLEPSDQFMELGYHVFVLATQSPDVEMTKPNLYATMAVLLLVTLALNGTVLWIRTRAGPGGRPRPRGTR</sequence>
<feature type="transmembrane region" description="Helical" evidence="5">
    <location>
        <begin position="102"/>
        <end position="122"/>
    </location>
</feature>
<feature type="domain" description="ABC transmembrane type-1" evidence="6">
    <location>
        <begin position="56"/>
        <end position="279"/>
    </location>
</feature>
<protein>
    <submittedName>
        <fullName evidence="7">ABC transporter permease subunit</fullName>
    </submittedName>
</protein>
<evidence type="ECO:0000256" key="2">
    <source>
        <dbReference type="ARBA" id="ARBA00022692"/>
    </source>
</evidence>
<organism evidence="7 8">
    <name type="scientific">Carboxydichorda subterranea</name>
    <dbReference type="NCBI Taxonomy" id="3109565"/>
    <lineage>
        <taxon>Bacteria</taxon>
        <taxon>Bacillati</taxon>
        <taxon>Bacillota</taxon>
        <taxon>Limnochordia</taxon>
        <taxon>Limnochordales</taxon>
        <taxon>Geochordaceae</taxon>
        <taxon>Carboxydichorda</taxon>
    </lineage>
</organism>
<dbReference type="InterPro" id="IPR000515">
    <property type="entry name" value="MetI-like"/>
</dbReference>
<dbReference type="InterPro" id="IPR035906">
    <property type="entry name" value="MetI-like_sf"/>
</dbReference>
<dbReference type="PANTHER" id="PTHR43470:SF6">
    <property type="entry name" value="PHOSPHATE TRANSPORT SYSTEM PERMEASE PROTEIN PSTA"/>
    <property type="match status" value="1"/>
</dbReference>
<dbReference type="CDD" id="cd06261">
    <property type="entry name" value="TM_PBP2"/>
    <property type="match status" value="1"/>
</dbReference>